<dbReference type="SUPFAM" id="SSF117281">
    <property type="entry name" value="Kelch motif"/>
    <property type="match status" value="1"/>
</dbReference>
<accession>A0ABM0MY32</accession>
<dbReference type="SMART" id="SM00225">
    <property type="entry name" value="BTB"/>
    <property type="match status" value="1"/>
</dbReference>
<evidence type="ECO:0000313" key="4">
    <source>
        <dbReference type="Proteomes" id="UP000694865"/>
    </source>
</evidence>
<keyword evidence="4" id="KW-1185">Reference proteome</keyword>
<evidence type="ECO:0000256" key="2">
    <source>
        <dbReference type="ARBA" id="ARBA00022737"/>
    </source>
</evidence>
<dbReference type="InterPro" id="IPR015915">
    <property type="entry name" value="Kelch-typ_b-propeller"/>
</dbReference>
<dbReference type="Gene3D" id="1.25.40.420">
    <property type="match status" value="1"/>
</dbReference>
<reference evidence="5" key="1">
    <citation type="submission" date="2025-08" db="UniProtKB">
        <authorList>
            <consortium name="RefSeq"/>
        </authorList>
    </citation>
    <scope>IDENTIFICATION</scope>
    <source>
        <tissue evidence="5">Testes</tissue>
    </source>
</reference>
<dbReference type="SUPFAM" id="SSF54695">
    <property type="entry name" value="POZ domain"/>
    <property type="match status" value="1"/>
</dbReference>
<evidence type="ECO:0000313" key="5">
    <source>
        <dbReference type="RefSeq" id="XP_006824923.1"/>
    </source>
</evidence>
<dbReference type="PROSITE" id="PS50097">
    <property type="entry name" value="BTB"/>
    <property type="match status" value="1"/>
</dbReference>
<dbReference type="Gene3D" id="3.30.710.10">
    <property type="entry name" value="Potassium Channel Kv1.1, Chain A"/>
    <property type="match status" value="1"/>
</dbReference>
<dbReference type="SMART" id="SM00875">
    <property type="entry name" value="BACK"/>
    <property type="match status" value="1"/>
</dbReference>
<dbReference type="InterPro" id="IPR000210">
    <property type="entry name" value="BTB/POZ_dom"/>
</dbReference>
<proteinExistence type="predicted"/>
<name>A0ABM0MY32_SACKO</name>
<dbReference type="Proteomes" id="UP000694865">
    <property type="component" value="Unplaced"/>
</dbReference>
<dbReference type="GeneID" id="102809560"/>
<dbReference type="Pfam" id="PF07707">
    <property type="entry name" value="BACK"/>
    <property type="match status" value="1"/>
</dbReference>
<evidence type="ECO:0000259" key="3">
    <source>
        <dbReference type="PROSITE" id="PS50097"/>
    </source>
</evidence>
<dbReference type="PIRSF" id="PIRSF037037">
    <property type="entry name" value="Kelch-like_protein_gigaxonin"/>
    <property type="match status" value="1"/>
</dbReference>
<dbReference type="PANTHER" id="PTHR24412">
    <property type="entry name" value="KELCH PROTEIN"/>
    <property type="match status" value="1"/>
</dbReference>
<dbReference type="InterPro" id="IPR017096">
    <property type="entry name" value="BTB-kelch_protein"/>
</dbReference>
<organism evidence="4 5">
    <name type="scientific">Saccoglossus kowalevskii</name>
    <name type="common">Acorn worm</name>
    <dbReference type="NCBI Taxonomy" id="10224"/>
    <lineage>
        <taxon>Eukaryota</taxon>
        <taxon>Metazoa</taxon>
        <taxon>Hemichordata</taxon>
        <taxon>Enteropneusta</taxon>
        <taxon>Harrimaniidae</taxon>
        <taxon>Saccoglossus</taxon>
    </lineage>
</organism>
<keyword evidence="1" id="KW-0880">Kelch repeat</keyword>
<keyword evidence="2" id="KW-0677">Repeat</keyword>
<dbReference type="PANTHER" id="PTHR24412:SF272">
    <property type="entry name" value="KELCH-LIKE PROTEIN DIABLO"/>
    <property type="match status" value="1"/>
</dbReference>
<sequence length="561" mass="63859">MASPDKSKKSKKQKHISCETSTFCLSLNDLQSISKRRRISATNIDLYVDGKMFSCHRNELMISSSYFMELLNSSRHQGNNTSVVEINDVSSSIMELILNYIYTGSVTIATSNVDSLLEAAILFRIGHLADWCVQFTLDHIDVSTCLGVWQKMESLDLTDASNKAKKYALGNFRLVCKESNFIELSKESLIKLLSDEFLSVESENTIGYAVLSWLLHARAERMADFGDVLMTVNIQAITSAILINRLKSQLVRINDAVSRDLLKRFADNMQSDNPCSRRYQVVGIIGGLRPNSKHNQKVHYYNPVGNTWKTLTQIPKDYQIESAVVYGNIIITHQNRVMRMFNLETREWSDLHNQVAVRRPQCKMSKMLALDNKVYFIGGLDKSGTDGGFICYDLINHCELPVAQMEWSGVQFSCVVAYHGKIYAFDEASEEIDHISAIHCYDPNTNQWQRAGDIPEGFPVNSQAVVFDKFIYIFHDAGSIHVYHPSEDQWLPRIQGPDDYEAYIGSFGTVCNCMLYIPSKQYGADGLEYYYMCVYDLVHYYWRVKTVMKSVYNASCVTLLV</sequence>
<dbReference type="InterPro" id="IPR011705">
    <property type="entry name" value="BACK"/>
</dbReference>
<dbReference type="RefSeq" id="XP_006824923.1">
    <property type="nucleotide sequence ID" value="XM_006824860.1"/>
</dbReference>
<protein>
    <submittedName>
        <fullName evidence="5">Kelch-like protein 24-like</fullName>
    </submittedName>
</protein>
<dbReference type="InterPro" id="IPR011333">
    <property type="entry name" value="SKP1/BTB/POZ_sf"/>
</dbReference>
<dbReference type="Pfam" id="PF00651">
    <property type="entry name" value="BTB"/>
    <property type="match status" value="1"/>
</dbReference>
<gene>
    <name evidence="5" type="primary">LOC102809560</name>
</gene>
<evidence type="ECO:0000256" key="1">
    <source>
        <dbReference type="ARBA" id="ARBA00022441"/>
    </source>
</evidence>
<dbReference type="Gene3D" id="2.120.10.80">
    <property type="entry name" value="Kelch-type beta propeller"/>
    <property type="match status" value="1"/>
</dbReference>
<feature type="domain" description="BTB" evidence="3">
    <location>
        <begin position="42"/>
        <end position="110"/>
    </location>
</feature>